<organism evidence="1">
    <name type="scientific">hydrocarbon metagenome</name>
    <dbReference type="NCBI Taxonomy" id="938273"/>
    <lineage>
        <taxon>unclassified sequences</taxon>
        <taxon>metagenomes</taxon>
        <taxon>ecological metagenomes</taxon>
    </lineage>
</organism>
<dbReference type="AlphaFoldDB" id="A0A0W8FZI7"/>
<protein>
    <submittedName>
        <fullName evidence="1">Uncharacterized protein</fullName>
    </submittedName>
</protein>
<accession>A0A0W8FZI7</accession>
<gene>
    <name evidence="1" type="ORF">ASZ90_003884</name>
</gene>
<comment type="caution">
    <text evidence="1">The sequence shown here is derived from an EMBL/GenBank/DDBJ whole genome shotgun (WGS) entry which is preliminary data.</text>
</comment>
<evidence type="ECO:0000313" key="1">
    <source>
        <dbReference type="EMBL" id="KUG26278.1"/>
    </source>
</evidence>
<dbReference type="EMBL" id="LNQE01000493">
    <property type="protein sequence ID" value="KUG26278.1"/>
    <property type="molecule type" value="Genomic_DNA"/>
</dbReference>
<proteinExistence type="predicted"/>
<reference evidence="1" key="1">
    <citation type="journal article" date="2015" name="Proc. Natl. Acad. Sci. U.S.A.">
        <title>Networks of energetic and metabolic interactions define dynamics in microbial communities.</title>
        <authorList>
            <person name="Embree M."/>
            <person name="Liu J.K."/>
            <person name="Al-Bassam M.M."/>
            <person name="Zengler K."/>
        </authorList>
    </citation>
    <scope>NUCLEOTIDE SEQUENCE</scope>
</reference>
<name>A0A0W8FZI7_9ZZZZ</name>
<sequence>MKTELQIDNDILLWAVERAGFNIEEVSVKIPIPFFRTIGNRQDIISLNVFNQILLRG</sequence>